<protein>
    <submittedName>
        <fullName evidence="1">Uncharacterized protein</fullName>
    </submittedName>
</protein>
<reference evidence="1" key="1">
    <citation type="submission" date="2014-11" db="EMBL/GenBank/DDBJ databases">
        <authorList>
            <person name="Amaro Gonzalez C."/>
        </authorList>
    </citation>
    <scope>NUCLEOTIDE SEQUENCE</scope>
</reference>
<accession>A0A0E9QWA8</accession>
<sequence>MLGCQCTPGFSAVLLGWSSQGLS</sequence>
<organism evidence="1">
    <name type="scientific">Anguilla anguilla</name>
    <name type="common">European freshwater eel</name>
    <name type="synonym">Muraena anguilla</name>
    <dbReference type="NCBI Taxonomy" id="7936"/>
    <lineage>
        <taxon>Eukaryota</taxon>
        <taxon>Metazoa</taxon>
        <taxon>Chordata</taxon>
        <taxon>Craniata</taxon>
        <taxon>Vertebrata</taxon>
        <taxon>Euteleostomi</taxon>
        <taxon>Actinopterygii</taxon>
        <taxon>Neopterygii</taxon>
        <taxon>Teleostei</taxon>
        <taxon>Anguilliformes</taxon>
        <taxon>Anguillidae</taxon>
        <taxon>Anguilla</taxon>
    </lineage>
</organism>
<name>A0A0E9QWA8_ANGAN</name>
<dbReference type="AlphaFoldDB" id="A0A0E9QWA8"/>
<reference evidence="1" key="2">
    <citation type="journal article" date="2015" name="Fish Shellfish Immunol.">
        <title>Early steps in the European eel (Anguilla anguilla)-Vibrio vulnificus interaction in the gills: Role of the RtxA13 toxin.</title>
        <authorList>
            <person name="Callol A."/>
            <person name="Pajuelo D."/>
            <person name="Ebbesson L."/>
            <person name="Teles M."/>
            <person name="MacKenzie S."/>
            <person name="Amaro C."/>
        </authorList>
    </citation>
    <scope>NUCLEOTIDE SEQUENCE</scope>
</reference>
<evidence type="ECO:0000313" key="1">
    <source>
        <dbReference type="EMBL" id="JAH20383.1"/>
    </source>
</evidence>
<dbReference type="EMBL" id="GBXM01088194">
    <property type="protein sequence ID" value="JAH20383.1"/>
    <property type="molecule type" value="Transcribed_RNA"/>
</dbReference>
<proteinExistence type="predicted"/>